<keyword evidence="1" id="KW-0812">Transmembrane</keyword>
<accession>A0AAU9EI94</accession>
<dbReference type="Proteomes" id="UP001366166">
    <property type="component" value="Chromosome"/>
</dbReference>
<organism evidence="2 3">
    <name type="scientific">Desulfoferula mesophila</name>
    <dbReference type="NCBI Taxonomy" id="3058419"/>
    <lineage>
        <taxon>Bacteria</taxon>
        <taxon>Pseudomonadati</taxon>
        <taxon>Thermodesulfobacteriota</taxon>
        <taxon>Desulfarculia</taxon>
        <taxon>Desulfarculales</taxon>
        <taxon>Desulfarculaceae</taxon>
        <taxon>Desulfoferula</taxon>
    </lineage>
</organism>
<evidence type="ECO:0000313" key="3">
    <source>
        <dbReference type="Proteomes" id="UP001366166"/>
    </source>
</evidence>
<dbReference type="AlphaFoldDB" id="A0AAU9EI94"/>
<keyword evidence="1" id="KW-1133">Transmembrane helix</keyword>
<feature type="transmembrane region" description="Helical" evidence="1">
    <location>
        <begin position="118"/>
        <end position="137"/>
    </location>
</feature>
<keyword evidence="3" id="KW-1185">Reference proteome</keyword>
<proteinExistence type="predicted"/>
<feature type="transmembrane region" description="Helical" evidence="1">
    <location>
        <begin position="198"/>
        <end position="219"/>
    </location>
</feature>
<feature type="transmembrane region" description="Helical" evidence="1">
    <location>
        <begin position="231"/>
        <end position="251"/>
    </location>
</feature>
<keyword evidence="1" id="KW-0472">Membrane</keyword>
<gene>
    <name evidence="2" type="ORF">FAK_38970</name>
</gene>
<dbReference type="EMBL" id="AP028679">
    <property type="protein sequence ID" value="BEQ16831.1"/>
    <property type="molecule type" value="Genomic_DNA"/>
</dbReference>
<feature type="transmembrane region" description="Helical" evidence="1">
    <location>
        <begin position="77"/>
        <end position="97"/>
    </location>
</feature>
<name>A0AAU9EI94_9BACT</name>
<evidence type="ECO:0000256" key="1">
    <source>
        <dbReference type="SAM" id="Phobius"/>
    </source>
</evidence>
<dbReference type="KEGG" id="dmp:FAK_38970"/>
<protein>
    <recommendedName>
        <fullName evidence="4">ZIP Zinc transporter</fullName>
    </recommendedName>
</protein>
<feature type="transmembrane region" description="Helical" evidence="1">
    <location>
        <begin position="38"/>
        <end position="57"/>
    </location>
</feature>
<reference evidence="3" key="1">
    <citation type="journal article" date="2023" name="Arch. Microbiol.">
        <title>Desulfoferula mesophilus gen. nov. sp. nov., a mesophilic sulfate-reducing bacterium isolated from a brackish lake sediment.</title>
        <authorList>
            <person name="Watanabe T."/>
            <person name="Yabe T."/>
            <person name="Tsuji J.M."/>
            <person name="Fukui M."/>
        </authorList>
    </citation>
    <scope>NUCLEOTIDE SEQUENCE [LARGE SCALE GENOMIC DNA]</scope>
    <source>
        <strain evidence="3">12FAK</strain>
    </source>
</reference>
<evidence type="ECO:0000313" key="2">
    <source>
        <dbReference type="EMBL" id="BEQ16831.1"/>
    </source>
</evidence>
<feature type="transmembrane region" description="Helical" evidence="1">
    <location>
        <begin position="173"/>
        <end position="192"/>
    </location>
</feature>
<dbReference type="RefSeq" id="WP_338603239.1">
    <property type="nucleotide sequence ID" value="NZ_AP028679.1"/>
</dbReference>
<feature type="transmembrane region" description="Helical" evidence="1">
    <location>
        <begin position="6"/>
        <end position="26"/>
    </location>
</feature>
<evidence type="ECO:0008006" key="4">
    <source>
        <dbReference type="Google" id="ProtNLM"/>
    </source>
</evidence>
<sequence length="254" mass="27295">MESINPGSELLALVLTLVLMLSHYLSPLMRRLPGLGERGVASFAGGVAVAYVFLHMLPELVEGNANVGRLLAGVEPLTPLLDLGIFIVALTGFTVYYGLELVAVRAAEKAPAAEGKVYALHLGMYCLYNFLITYTMPLRVQSGLVYALIFTGAMSLHFVLSDRNFKRHFPRRFSLAGRLILVGSLAAGWGAAALSELISVLGVSLMIAFLSGSILYNVFKEELPAERNSSYAGFTLGLGLTTALLALEAYLSHP</sequence>
<feature type="transmembrane region" description="Helical" evidence="1">
    <location>
        <begin position="143"/>
        <end position="161"/>
    </location>
</feature>